<dbReference type="Gene3D" id="1.25.10.10">
    <property type="entry name" value="Leucine-rich Repeat Variant"/>
    <property type="match status" value="1"/>
</dbReference>
<dbReference type="CDD" id="cd05398">
    <property type="entry name" value="NT_ClassII-CCAase"/>
    <property type="match status" value="1"/>
</dbReference>
<evidence type="ECO:0000256" key="4">
    <source>
        <dbReference type="ARBA" id="ARBA00022884"/>
    </source>
</evidence>
<dbReference type="GO" id="GO:0005739">
    <property type="term" value="C:mitochondrion"/>
    <property type="evidence" value="ECO:0007669"/>
    <property type="project" value="UniProtKB-ARBA"/>
</dbReference>
<dbReference type="Pfam" id="PF01743">
    <property type="entry name" value="PolyA_pol"/>
    <property type="match status" value="1"/>
</dbReference>
<dbReference type="InterPro" id="IPR002646">
    <property type="entry name" value="PolA_pol_head_dom"/>
</dbReference>
<dbReference type="RefSeq" id="XP_031872662.1">
    <property type="nucleotide sequence ID" value="XM_032012969.1"/>
</dbReference>
<keyword evidence="11" id="KW-1185">Reference proteome</keyword>
<dbReference type="OrthoDB" id="445712at2759"/>
<organism evidence="10 11">
    <name type="scientific">Venustampulla echinocandica</name>
    <dbReference type="NCBI Taxonomy" id="2656787"/>
    <lineage>
        <taxon>Eukaryota</taxon>
        <taxon>Fungi</taxon>
        <taxon>Dikarya</taxon>
        <taxon>Ascomycota</taxon>
        <taxon>Pezizomycotina</taxon>
        <taxon>Leotiomycetes</taxon>
        <taxon>Helotiales</taxon>
        <taxon>Pleuroascaceae</taxon>
        <taxon>Venustampulla</taxon>
    </lineage>
</organism>
<dbReference type="InterPro" id="IPR032828">
    <property type="entry name" value="PolyA_RNA-bd"/>
</dbReference>
<evidence type="ECO:0000256" key="2">
    <source>
        <dbReference type="ARBA" id="ARBA00022679"/>
    </source>
</evidence>
<dbReference type="AlphaFoldDB" id="A0A370TWU8"/>
<dbReference type="GO" id="GO:0052927">
    <property type="term" value="F:CC tRNA cytidylyltransferase activity"/>
    <property type="evidence" value="ECO:0007669"/>
    <property type="project" value="TreeGrafter"/>
</dbReference>
<reference evidence="10 11" key="1">
    <citation type="journal article" date="2018" name="IMA Fungus">
        <title>IMA Genome-F 9: Draft genome sequence of Annulohypoxylon stygium, Aspergillus mulundensis, Berkeleyomyces basicola (syn. Thielaviopsis basicola), Ceratocystis smalleyi, two Cercospora beticola strains, Coleophoma cylindrospora, Fusarium fracticaudum, Phialophora cf. hyalina, and Morchella septimelata.</title>
        <authorList>
            <person name="Wingfield B.D."/>
            <person name="Bills G.F."/>
            <person name="Dong Y."/>
            <person name="Huang W."/>
            <person name="Nel W.J."/>
            <person name="Swalarsk-Parry B.S."/>
            <person name="Vaghefi N."/>
            <person name="Wilken P.M."/>
            <person name="An Z."/>
            <person name="de Beer Z.W."/>
            <person name="De Vos L."/>
            <person name="Chen L."/>
            <person name="Duong T.A."/>
            <person name="Gao Y."/>
            <person name="Hammerbacher A."/>
            <person name="Kikkert J.R."/>
            <person name="Li Y."/>
            <person name="Li H."/>
            <person name="Li K."/>
            <person name="Li Q."/>
            <person name="Liu X."/>
            <person name="Ma X."/>
            <person name="Naidoo K."/>
            <person name="Pethybridge S.J."/>
            <person name="Sun J."/>
            <person name="Steenkamp E.T."/>
            <person name="van der Nest M.A."/>
            <person name="van Wyk S."/>
            <person name="Wingfield M.J."/>
            <person name="Xiong C."/>
            <person name="Yue Q."/>
            <person name="Zhang X."/>
        </authorList>
    </citation>
    <scope>NUCLEOTIDE SEQUENCE [LARGE SCALE GENOMIC DNA]</scope>
    <source>
        <strain evidence="10 11">BP 5553</strain>
    </source>
</reference>
<evidence type="ECO:0000259" key="8">
    <source>
        <dbReference type="Pfam" id="PF01743"/>
    </source>
</evidence>
<evidence type="ECO:0008006" key="12">
    <source>
        <dbReference type="Google" id="ProtNLM"/>
    </source>
</evidence>
<comment type="caution">
    <text evidence="10">The sequence shown here is derived from an EMBL/GenBank/DDBJ whole genome shotgun (WGS) entry which is preliminary data.</text>
</comment>
<evidence type="ECO:0000256" key="1">
    <source>
        <dbReference type="ARBA" id="ARBA00007265"/>
    </source>
</evidence>
<dbReference type="SUPFAM" id="SSF81301">
    <property type="entry name" value="Nucleotidyltransferase"/>
    <property type="match status" value="1"/>
</dbReference>
<dbReference type="EMBL" id="NPIC01000002">
    <property type="protein sequence ID" value="RDL40006.1"/>
    <property type="molecule type" value="Genomic_DNA"/>
</dbReference>
<evidence type="ECO:0000313" key="10">
    <source>
        <dbReference type="EMBL" id="RDL40006.1"/>
    </source>
</evidence>
<dbReference type="Proteomes" id="UP000254866">
    <property type="component" value="Unassembled WGS sequence"/>
</dbReference>
<keyword evidence="4 7" id="KW-0694">RNA-binding</keyword>
<evidence type="ECO:0000313" key="11">
    <source>
        <dbReference type="Proteomes" id="UP000254866"/>
    </source>
</evidence>
<dbReference type="Pfam" id="PF12627">
    <property type="entry name" value="PolyA_pol_RNAbd"/>
    <property type="match status" value="1"/>
</dbReference>
<feature type="repeat" description="HEAT" evidence="6">
    <location>
        <begin position="815"/>
        <end position="853"/>
    </location>
</feature>
<dbReference type="InterPro" id="IPR043519">
    <property type="entry name" value="NT_sf"/>
</dbReference>
<dbReference type="Gene3D" id="3.30.460.10">
    <property type="entry name" value="Beta Polymerase, domain 2"/>
    <property type="match status" value="1"/>
</dbReference>
<dbReference type="GO" id="GO:0003723">
    <property type="term" value="F:RNA binding"/>
    <property type="evidence" value="ECO:0007669"/>
    <property type="project" value="UniProtKB-KW"/>
</dbReference>
<dbReference type="GeneID" id="43597195"/>
<dbReference type="Gene3D" id="1.10.3090.10">
    <property type="entry name" value="cca-adding enzyme, domain 2"/>
    <property type="match status" value="1"/>
</dbReference>
<dbReference type="GO" id="GO:0110078">
    <property type="term" value="C:TTT Hsp90 cochaperone complex"/>
    <property type="evidence" value="ECO:0007669"/>
    <property type="project" value="InterPro"/>
</dbReference>
<evidence type="ECO:0000256" key="3">
    <source>
        <dbReference type="ARBA" id="ARBA00022741"/>
    </source>
</evidence>
<name>A0A370TWU8_9HELO</name>
<dbReference type="InterPro" id="IPR011989">
    <property type="entry name" value="ARM-like"/>
</dbReference>
<dbReference type="SUPFAM" id="SSF48371">
    <property type="entry name" value="ARM repeat"/>
    <property type="match status" value="1"/>
</dbReference>
<dbReference type="PROSITE" id="PS50077">
    <property type="entry name" value="HEAT_REPEAT"/>
    <property type="match status" value="1"/>
</dbReference>
<feature type="domain" description="Poly A polymerase head" evidence="8">
    <location>
        <begin position="38"/>
        <end position="184"/>
    </location>
</feature>
<dbReference type="FunFam" id="3.30.460.10:FF:000019">
    <property type="entry name" value="tRNA nucleotidyltransferase cca2"/>
    <property type="match status" value="1"/>
</dbReference>
<evidence type="ECO:0000259" key="9">
    <source>
        <dbReference type="Pfam" id="PF12627"/>
    </source>
</evidence>
<sequence length="1098" mass="122567">MATTQILLTPQEQRLRLLLLDVAHFIDEAKLIQEKIELRFAGGWVRDKLLSIPSHDIDTAINSMTGFAFCEQMQKYLDNPKNIQKHALQKADLGSLHKIAANPEKSKHLETVTTRIFGFDVDFVNLRKEVYADDSRTPQMDFGTAEEDSLRRDATINALFYNLHSDQVEDLCGGLESLRAKCIRTPLEPLTTFTDDPLRVLRLIRFASRLGFTIDPDVEVAMTDPSVNEALKLKISRERVGVELEKMLTGNDPQGALYLIDRLGLYPFIFTDPTAPDFPVPSTVSWNFVYGLLQVLKVNETPGSIYHSLVRSDDAKYIAWILAALTPWSSVPLPERSATGKLPPPVAALIAREGIKANSKICDIVTGAFRNCGEITSLRDAIKLKDPYSQERDKLGMSIRRWDSQGKNWRLQVLLAIFVEALNGDGQSSYNELISEWQMFVIHLEEMDLMDAPSIKPLVNGNMLTKALGGIKPGIWMKPALDRCLEWQLRNPGDDDFEKAIEETYLIVACRGDLANIQTALSENRSLQVHDMRLQSRCSTPPTELLKNYSRAAVAMYGSIFLCPSNLLTSVAGLPERYSLSELYIELKPRDQKSSKKDTLENVLILTSCLGNPDRIMRESAEEDAINKLLLWVSKVILPDSGLIRQDEMPEDNEPASRQRALILTQHASTLGLQSLNLLITQIPSSPQKTLDPQILLSLIAFTNPSDPWTTQAASDTAHSLLSKYTAQTLTSDFIISFLLQSFIRPLYSKSKPTSITSAGRKAMPSSAPPKRFEAADLDRSSKPWKYEVVYSITIFKWAVENIPSTLISSSWHLFIPPLLTLLDDQSTHIRLSGIHILTHLLPYLTPKLLSQSGLDQVFEDALMPILLYLPNLTPPEESLQLLPAAYGALGVLCDVRYPPPPSHATPQTETTDEQQAQLEKEKVKLLDRILRKGIFAGYAHSCEHIPIVEELIRQLRVLISRLGIHTVKHLKDILPIILPSLSDPFTPSSSPSLLLSCILALQTTVLNTWPRLGVEKYRMEVIKVIAVGWKNTTDAVVDEKDGVRKEGLETVKKELKVLGRLFVKAVEAGDGGEEVNGEVATLVAEVQGMGMEELFGV</sequence>
<dbReference type="PANTHER" id="PTHR13734">
    <property type="entry name" value="TRNA-NUCLEOTIDYLTRANSFERASE"/>
    <property type="match status" value="1"/>
</dbReference>
<gene>
    <name evidence="10" type="ORF">BP5553_04346</name>
</gene>
<protein>
    <recommendedName>
        <fullName evidence="12">Poly A polymerase C-terminal region-like protein</fullName>
    </recommendedName>
</protein>
<evidence type="ECO:0000256" key="7">
    <source>
        <dbReference type="RuleBase" id="RU003953"/>
    </source>
</evidence>
<dbReference type="InterPro" id="IPR016024">
    <property type="entry name" value="ARM-type_fold"/>
</dbReference>
<dbReference type="PANTHER" id="PTHR13734:SF5">
    <property type="entry name" value="CCA TRNA NUCLEOTIDYLTRANSFERASE, MITOCHONDRIAL"/>
    <property type="match status" value="1"/>
</dbReference>
<dbReference type="STRING" id="2656787.A0A370TWU8"/>
<dbReference type="InterPro" id="IPR018870">
    <property type="entry name" value="Tti2"/>
</dbReference>
<dbReference type="InterPro" id="IPR021133">
    <property type="entry name" value="HEAT_type_2"/>
</dbReference>
<accession>A0A370TWU8</accession>
<dbReference type="GO" id="GO:0000166">
    <property type="term" value="F:nucleotide binding"/>
    <property type="evidence" value="ECO:0007669"/>
    <property type="project" value="UniProtKB-KW"/>
</dbReference>
<evidence type="ECO:0000256" key="5">
    <source>
        <dbReference type="ARBA" id="ARBA00034736"/>
    </source>
</evidence>
<dbReference type="GO" id="GO:0001680">
    <property type="term" value="P:tRNA 3'-terminal CCA addition"/>
    <property type="evidence" value="ECO:0007669"/>
    <property type="project" value="UniProtKB-ARBA"/>
</dbReference>
<comment type="similarity">
    <text evidence="1 7">Belongs to the tRNA nucleotidyltransferase/poly(A) polymerase family.</text>
</comment>
<dbReference type="SUPFAM" id="SSF81891">
    <property type="entry name" value="Poly A polymerase C-terminal region-like"/>
    <property type="match status" value="1"/>
</dbReference>
<dbReference type="Pfam" id="PF10521">
    <property type="entry name" value="Tti2"/>
    <property type="match status" value="1"/>
</dbReference>
<dbReference type="GO" id="GO:0052929">
    <property type="term" value="F:ATP:3'-cytidine-cytidine-tRNA adenylyltransferase activity"/>
    <property type="evidence" value="ECO:0007669"/>
    <property type="project" value="TreeGrafter"/>
</dbReference>
<keyword evidence="3" id="KW-0547">Nucleotide-binding</keyword>
<proteinExistence type="inferred from homology"/>
<comment type="similarity">
    <text evidence="5">Belongs to the TTI2 family.</text>
</comment>
<keyword evidence="2 7" id="KW-0808">Transferase</keyword>
<feature type="domain" description="tRNA nucleotidyltransferase/poly(A) polymerase RNA and SrmB- binding" evidence="9">
    <location>
        <begin position="211"/>
        <end position="270"/>
    </location>
</feature>
<evidence type="ECO:0000256" key="6">
    <source>
        <dbReference type="PROSITE-ProRule" id="PRU00103"/>
    </source>
</evidence>